<dbReference type="PANTHER" id="PTHR15622:SF2">
    <property type="entry name" value="U4_U6 SMALL NUCLEAR RIBONUCLEOPROTEIN PRP4"/>
    <property type="match status" value="1"/>
</dbReference>
<dbReference type="PANTHER" id="PTHR15622">
    <property type="entry name" value="WD40 REPEAT PROTEIN"/>
    <property type="match status" value="1"/>
</dbReference>
<dbReference type="Gene3D" id="2.130.10.10">
    <property type="entry name" value="YVTN repeat-like/Quinoprotein amine dehydrogenase"/>
    <property type="match status" value="2"/>
</dbReference>
<dbReference type="SUPFAM" id="SSF158235">
    <property type="entry name" value="SOCS box-like"/>
    <property type="match status" value="1"/>
</dbReference>
<dbReference type="InterPro" id="IPR011047">
    <property type="entry name" value="Quinoprotein_ADH-like_sf"/>
</dbReference>
<dbReference type="InterPro" id="IPR036036">
    <property type="entry name" value="SOCS_box-like_dom_sf"/>
</dbReference>
<dbReference type="SUPFAM" id="SSF50998">
    <property type="entry name" value="Quinoprotein alcohol dehydrogenase-like"/>
    <property type="match status" value="1"/>
</dbReference>
<gene>
    <name evidence="3" type="ORF">PEVE_00006726</name>
</gene>
<dbReference type="CDD" id="cd03587">
    <property type="entry name" value="SOCS"/>
    <property type="match status" value="1"/>
</dbReference>
<evidence type="ECO:0000256" key="1">
    <source>
        <dbReference type="ARBA" id="ARBA00022786"/>
    </source>
</evidence>
<evidence type="ECO:0000313" key="4">
    <source>
        <dbReference type="Proteomes" id="UP001159427"/>
    </source>
</evidence>
<dbReference type="SMART" id="SM00320">
    <property type="entry name" value="WD40"/>
    <property type="match status" value="6"/>
</dbReference>
<dbReference type="Gene3D" id="1.10.750.20">
    <property type="entry name" value="SOCS box"/>
    <property type="match status" value="1"/>
</dbReference>
<keyword evidence="4" id="KW-1185">Reference proteome</keyword>
<reference evidence="3 4" key="1">
    <citation type="submission" date="2022-05" db="EMBL/GenBank/DDBJ databases">
        <authorList>
            <consortium name="Genoscope - CEA"/>
            <person name="William W."/>
        </authorList>
    </citation>
    <scope>NUCLEOTIDE SEQUENCE [LARGE SCALE GENOMIC DNA]</scope>
</reference>
<protein>
    <recommendedName>
        <fullName evidence="2">SOCS box domain-containing protein</fullName>
    </recommendedName>
</protein>
<dbReference type="InterPro" id="IPR051983">
    <property type="entry name" value="WSB_SOCS-box_domain"/>
</dbReference>
<dbReference type="PROSITE" id="PS50225">
    <property type="entry name" value="SOCS"/>
    <property type="match status" value="1"/>
</dbReference>
<dbReference type="InterPro" id="IPR001496">
    <property type="entry name" value="SOCS_box"/>
</dbReference>
<dbReference type="Proteomes" id="UP001159427">
    <property type="component" value="Unassembled WGS sequence"/>
</dbReference>
<evidence type="ECO:0000259" key="2">
    <source>
        <dbReference type="PROSITE" id="PS50225"/>
    </source>
</evidence>
<keyword evidence="1" id="KW-0833">Ubl conjugation pathway</keyword>
<comment type="caution">
    <text evidence="3">The sequence shown here is derived from an EMBL/GenBank/DDBJ whole genome shotgun (WGS) entry which is preliminary data.</text>
</comment>
<dbReference type="EMBL" id="CALNXI010000144">
    <property type="protein sequence ID" value="CAH3020332.1"/>
    <property type="molecule type" value="Genomic_DNA"/>
</dbReference>
<dbReference type="Pfam" id="PF00400">
    <property type="entry name" value="WD40"/>
    <property type="match status" value="2"/>
</dbReference>
<feature type="domain" description="SOCS box" evidence="2">
    <location>
        <begin position="408"/>
        <end position="438"/>
    </location>
</feature>
<accession>A0ABN8LSV6</accession>
<dbReference type="SMART" id="SM00969">
    <property type="entry name" value="SOCS_box"/>
    <property type="match status" value="1"/>
</dbReference>
<dbReference type="Pfam" id="PF07525">
    <property type="entry name" value="SOCS_box"/>
    <property type="match status" value="1"/>
</dbReference>
<name>A0ABN8LSV6_9CNID</name>
<dbReference type="InterPro" id="IPR015943">
    <property type="entry name" value="WD40/YVTN_repeat-like_dom_sf"/>
</dbReference>
<evidence type="ECO:0000313" key="3">
    <source>
        <dbReference type="EMBL" id="CAH3020332.1"/>
    </source>
</evidence>
<organism evidence="3 4">
    <name type="scientific">Porites evermanni</name>
    <dbReference type="NCBI Taxonomy" id="104178"/>
    <lineage>
        <taxon>Eukaryota</taxon>
        <taxon>Metazoa</taxon>
        <taxon>Cnidaria</taxon>
        <taxon>Anthozoa</taxon>
        <taxon>Hexacorallia</taxon>
        <taxon>Scleractinia</taxon>
        <taxon>Fungiina</taxon>
        <taxon>Poritidae</taxon>
        <taxon>Porites</taxon>
    </lineage>
</organism>
<dbReference type="InterPro" id="IPR001680">
    <property type="entry name" value="WD40_rpt"/>
</dbReference>
<sequence>MGNKLVKSRTKVERPPAAICPRRPIQPLKRTINGVRNIQFSNFPRTIAQFTHKDGNGLTEETEEEVHCCTFAPDDESLIVTCTTPCGPTYRPGEGFGHLRVFDITSGLCIKEILTYNSQQCDISADGDLITFVMNSGRGEVALVRRSRDSRSGIAERVEKFQPCCTGITGQTLSCKFSPDASHIVSAASLDFHSIRETNELRLWNVKSMQTVKKVVLRDLTDFCGFVTSCEFSPDGQYIAVSTSQEQLCILRSKNFDIVAVLRKRCRGNKCWSVFDPRWKCEILACCLQDGRVEIWQKIEHLSTCDVRYVCDKQRKVSFSRRLYSCRYSPDGMMLAVGTSDANIIVLDSDNLESLFCLDSKSMPDPYRPRNENTIVDCIAFSRSQQYVAAGYSDGLARIWAMPVRFDLKHLCRVVILHSVAASKISCLPIPSGIKTYLLNRCS</sequence>
<proteinExistence type="predicted"/>